<keyword evidence="4" id="KW-1185">Reference proteome</keyword>
<feature type="domain" description="ABC transporter" evidence="2">
    <location>
        <begin position="7"/>
        <end position="235"/>
    </location>
</feature>
<reference evidence="4" key="1">
    <citation type="submission" date="2016-10" db="EMBL/GenBank/DDBJ databases">
        <authorList>
            <person name="Varghese N."/>
            <person name="Submissions S."/>
        </authorList>
    </citation>
    <scope>NUCLEOTIDE SEQUENCE [LARGE SCALE GENOMIC DNA]</scope>
    <source>
        <strain evidence="4">CGMCC 1.8895</strain>
    </source>
</reference>
<evidence type="ECO:0000313" key="3">
    <source>
        <dbReference type="EMBL" id="SDL07612.1"/>
    </source>
</evidence>
<feature type="transmembrane region" description="Helical" evidence="1">
    <location>
        <begin position="282"/>
        <end position="301"/>
    </location>
</feature>
<dbReference type="InterPro" id="IPR003439">
    <property type="entry name" value="ABC_transporter-like_ATP-bd"/>
</dbReference>
<keyword evidence="1" id="KW-1133">Transmembrane helix</keyword>
<dbReference type="EMBL" id="FNFY01000020">
    <property type="protein sequence ID" value="SDL07612.1"/>
    <property type="molecule type" value="Genomic_DNA"/>
</dbReference>
<dbReference type="OrthoDB" id="2385601at2"/>
<dbReference type="GO" id="GO:0005524">
    <property type="term" value="F:ATP binding"/>
    <property type="evidence" value="ECO:0007669"/>
    <property type="project" value="UniProtKB-KW"/>
</dbReference>
<dbReference type="PANTHER" id="PTHR46743">
    <property type="entry name" value="TEICHOIC ACIDS EXPORT ATP-BINDING PROTEIN TAGH"/>
    <property type="match status" value="1"/>
</dbReference>
<protein>
    <submittedName>
        <fullName evidence="3">Teichoic acid transport system ATP-binding protein</fullName>
    </submittedName>
</protein>
<proteinExistence type="predicted"/>
<dbReference type="Pfam" id="PF22096">
    <property type="entry name" value="TagH_C"/>
    <property type="match status" value="1"/>
</dbReference>
<dbReference type="PANTHER" id="PTHR46743:SF2">
    <property type="entry name" value="TEICHOIC ACIDS EXPORT ATP-BINDING PROTEIN TAGH"/>
    <property type="match status" value="1"/>
</dbReference>
<name>A0A1G9H3W8_9BACL</name>
<dbReference type="Proteomes" id="UP000199008">
    <property type="component" value="Unassembled WGS sequence"/>
</dbReference>
<dbReference type="STRING" id="576118.SAMN05216216_12034"/>
<evidence type="ECO:0000313" key="4">
    <source>
        <dbReference type="Proteomes" id="UP000199008"/>
    </source>
</evidence>
<accession>A0A1G9H3W8</accession>
<evidence type="ECO:0000259" key="2">
    <source>
        <dbReference type="PROSITE" id="PS50893"/>
    </source>
</evidence>
<dbReference type="Gene3D" id="3.40.50.300">
    <property type="entry name" value="P-loop containing nucleotide triphosphate hydrolases"/>
    <property type="match status" value="1"/>
</dbReference>
<organism evidence="3 4">
    <name type="scientific">Lacicoccus qingdaonensis</name>
    <dbReference type="NCBI Taxonomy" id="576118"/>
    <lineage>
        <taxon>Bacteria</taxon>
        <taxon>Bacillati</taxon>
        <taxon>Bacillota</taxon>
        <taxon>Bacilli</taxon>
        <taxon>Bacillales</taxon>
        <taxon>Salinicoccaceae</taxon>
        <taxon>Lacicoccus</taxon>
    </lineage>
</organism>
<keyword evidence="1" id="KW-0812">Transmembrane</keyword>
<keyword evidence="1" id="KW-0472">Membrane</keyword>
<dbReference type="AlphaFoldDB" id="A0A1G9H3W8"/>
<keyword evidence="3" id="KW-0547">Nucleotide-binding</keyword>
<dbReference type="RefSeq" id="WP_092987270.1">
    <property type="nucleotide sequence ID" value="NZ_FNFY01000020.1"/>
</dbReference>
<gene>
    <name evidence="3" type="ORF">SAMN05216216_12034</name>
</gene>
<evidence type="ECO:0000256" key="1">
    <source>
        <dbReference type="SAM" id="Phobius"/>
    </source>
</evidence>
<dbReference type="InterPro" id="IPR027417">
    <property type="entry name" value="P-loop_NTPase"/>
</dbReference>
<sequence>MQDIILLRGQELSYAKESIHLRKRILSKDEHLLLKDVSFTLYRGEVLGVLSDYETLYYLKDMITGTIRPKSGKVKSEAVIASLDVMDHVQNKHQVQRFLSELFDEYMNPQNVETNLEELNENPFFKRIWYKKVNALTRAEMAAVLMEASTYIEADVFIFCNMSSHLSDGNRVRFKEIVSAFEKEDKGVMLLETEVDMIKQLSNYFLWLSYGQVRYEGGVQKGIAHYNKYLKDKSQIKNVDEEALFDLKWKRNISEYAHYKHNMQRLSKKQTSLIDQLSIRRIIISLVLLFIIMTSSAVIFMNINFSGTGTTVGTETVPVEEEEGIESFVYGLVLDDSLEIGGETLPYMSLVDIVEIHDQSYTVAIDDSEHEVDESDLLYFNPASLYTEAAFDELLQYAGESFSDSYQFYLRMMNRDSDEAIESFNLQADEYHGEVPGVPITYHFRNDRVISITLPATDVDELLEDYGLSENQQIFRVEDGYMILDGENENWVYINR</sequence>
<dbReference type="PROSITE" id="PS50893">
    <property type="entry name" value="ABC_TRANSPORTER_2"/>
    <property type="match status" value="1"/>
</dbReference>
<dbReference type="GO" id="GO:0016887">
    <property type="term" value="F:ATP hydrolysis activity"/>
    <property type="evidence" value="ECO:0007669"/>
    <property type="project" value="InterPro"/>
</dbReference>
<dbReference type="SUPFAM" id="SSF52540">
    <property type="entry name" value="P-loop containing nucleoside triphosphate hydrolases"/>
    <property type="match status" value="1"/>
</dbReference>
<dbReference type="InterPro" id="IPR050683">
    <property type="entry name" value="Bact_Polysacc_Export_ATP-bd"/>
</dbReference>
<dbReference type="InterPro" id="IPR053990">
    <property type="entry name" value="TagH_C"/>
</dbReference>
<keyword evidence="3" id="KW-0067">ATP-binding</keyword>